<dbReference type="Gene3D" id="3.30.420.10">
    <property type="entry name" value="Ribonuclease H-like superfamily/Ribonuclease H"/>
    <property type="match status" value="1"/>
</dbReference>
<organism evidence="1">
    <name type="scientific">Lepeophtheirus salmonis</name>
    <name type="common">Salmon louse</name>
    <name type="synonym">Caligus salmonis</name>
    <dbReference type="NCBI Taxonomy" id="72036"/>
    <lineage>
        <taxon>Eukaryota</taxon>
        <taxon>Metazoa</taxon>
        <taxon>Ecdysozoa</taxon>
        <taxon>Arthropoda</taxon>
        <taxon>Crustacea</taxon>
        <taxon>Multicrustacea</taxon>
        <taxon>Hexanauplia</taxon>
        <taxon>Copepoda</taxon>
        <taxon>Siphonostomatoida</taxon>
        <taxon>Caligidae</taxon>
        <taxon>Lepeophtheirus</taxon>
    </lineage>
</organism>
<dbReference type="InterPro" id="IPR036397">
    <property type="entry name" value="RNaseH_sf"/>
</dbReference>
<name>A0A0K2TNU5_LEPSM</name>
<evidence type="ECO:0000313" key="1">
    <source>
        <dbReference type="EMBL" id="CDW27307.1"/>
    </source>
</evidence>
<proteinExistence type="predicted"/>
<dbReference type="AlphaFoldDB" id="A0A0K2TNU5"/>
<dbReference type="GO" id="GO:0003676">
    <property type="term" value="F:nucleic acid binding"/>
    <property type="evidence" value="ECO:0007669"/>
    <property type="project" value="InterPro"/>
</dbReference>
<reference evidence="1" key="1">
    <citation type="submission" date="2014-05" db="EMBL/GenBank/DDBJ databases">
        <authorList>
            <person name="Chronopoulou M."/>
        </authorList>
    </citation>
    <scope>NUCLEOTIDE SEQUENCE</scope>
    <source>
        <tissue evidence="1">Whole organism</tissue>
    </source>
</reference>
<protein>
    <submittedName>
        <fullName evidence="1">Uncharacterized protein</fullName>
    </submittedName>
</protein>
<accession>A0A0K2TNU5</accession>
<dbReference type="EMBL" id="HACA01009946">
    <property type="protein sequence ID" value="CDW27307.1"/>
    <property type="molecule type" value="Transcribed_RNA"/>
</dbReference>
<sequence>MCFSRILLSGYKFGTMQQWLEEDFSDFWAPSSPDMNHLDYGVWSYVEIRSCAVPHPSYDALKTFAEKQWASMSKGRVVKVCAAFRPRLKPM</sequence>